<proteinExistence type="predicted"/>
<dbReference type="Proteomes" id="UP000232062">
    <property type="component" value="Unassembled WGS sequence"/>
</dbReference>
<reference evidence="1 2" key="1">
    <citation type="submission" date="2017-11" db="EMBL/GenBank/DDBJ databases">
        <title>The genome sequence of Pantoea rodasii DSM 26611.</title>
        <authorList>
            <person name="Gao J."/>
            <person name="Mao X."/>
            <person name="Sun J."/>
        </authorList>
    </citation>
    <scope>NUCLEOTIDE SEQUENCE [LARGE SCALE GENOMIC DNA]</scope>
    <source>
        <strain evidence="1 2">DSM 26611</strain>
    </source>
</reference>
<name>A0A2M9WHU3_9GAMM</name>
<dbReference type="RefSeq" id="WP_100700292.1">
    <property type="nucleotide sequence ID" value="NZ_PIQI01000009.1"/>
</dbReference>
<dbReference type="OrthoDB" id="6689897at2"/>
<dbReference type="InterPro" id="IPR010877">
    <property type="entry name" value="Phage_Mu_Gp46"/>
</dbReference>
<sequence length="115" mass="12731">MDRMLDPATGDYNGERTTGLENAAQMRLKTPQGSYAFSPALGSKLHLLPRKDTEETRALAEQYAYQALQPLIADARAQRVTVSATRYRPGWLRLSVRLISASGVVATFEHPVRVS</sequence>
<comment type="caution">
    <text evidence="1">The sequence shown here is derived from an EMBL/GenBank/DDBJ whole genome shotgun (WGS) entry which is preliminary data.</text>
</comment>
<organism evidence="1 2">
    <name type="scientific">Pantoea rodasii</name>
    <dbReference type="NCBI Taxonomy" id="1076549"/>
    <lineage>
        <taxon>Bacteria</taxon>
        <taxon>Pseudomonadati</taxon>
        <taxon>Pseudomonadota</taxon>
        <taxon>Gammaproteobacteria</taxon>
        <taxon>Enterobacterales</taxon>
        <taxon>Erwiniaceae</taxon>
        <taxon>Pantoea</taxon>
    </lineage>
</organism>
<evidence type="ECO:0000313" key="2">
    <source>
        <dbReference type="Proteomes" id="UP000232062"/>
    </source>
</evidence>
<dbReference type="Pfam" id="PF07409">
    <property type="entry name" value="GP46"/>
    <property type="match status" value="1"/>
</dbReference>
<accession>A0A2M9WHU3</accession>
<dbReference type="AlphaFoldDB" id="A0A2M9WHU3"/>
<protein>
    <recommendedName>
        <fullName evidence="3">Phage protein GP46</fullName>
    </recommendedName>
</protein>
<evidence type="ECO:0008006" key="3">
    <source>
        <dbReference type="Google" id="ProtNLM"/>
    </source>
</evidence>
<evidence type="ECO:0000313" key="1">
    <source>
        <dbReference type="EMBL" id="PJZ07018.1"/>
    </source>
</evidence>
<keyword evidence="2" id="KW-1185">Reference proteome</keyword>
<gene>
    <name evidence="1" type="ORF">PRCB_03115</name>
</gene>
<dbReference type="Gene3D" id="3.10.450.40">
    <property type="match status" value="1"/>
</dbReference>
<dbReference type="EMBL" id="PIQI01000009">
    <property type="protein sequence ID" value="PJZ07018.1"/>
    <property type="molecule type" value="Genomic_DNA"/>
</dbReference>
<dbReference type="SUPFAM" id="SSF160719">
    <property type="entry name" value="gpW/gp25-like"/>
    <property type="match status" value="1"/>
</dbReference>